<dbReference type="RefSeq" id="WP_267782206.1">
    <property type="nucleotide sequence ID" value="NZ_CP113089.1"/>
</dbReference>
<dbReference type="SUPFAM" id="SSF55136">
    <property type="entry name" value="Probable bacterial effector-binding domain"/>
    <property type="match status" value="1"/>
</dbReference>
<reference evidence="2" key="1">
    <citation type="submission" date="2022-11" db="EMBL/GenBank/DDBJ databases">
        <title>Description of Microcella daejonensis nov. sp, isolated from riverside soil.</title>
        <authorList>
            <person name="Molina K.M."/>
            <person name="Kim S.B."/>
        </authorList>
    </citation>
    <scope>NUCLEOTIDE SEQUENCE</scope>
    <source>
        <strain evidence="2">MMS21-STM12</strain>
    </source>
</reference>
<protein>
    <submittedName>
        <fullName evidence="2">GyrI-like domain-containing protein</fullName>
    </submittedName>
</protein>
<evidence type="ECO:0000313" key="3">
    <source>
        <dbReference type="Proteomes" id="UP001164706"/>
    </source>
</evidence>
<gene>
    <name evidence="2" type="ORF">OVN18_04345</name>
</gene>
<dbReference type="InterPro" id="IPR010499">
    <property type="entry name" value="AraC_E-bd"/>
</dbReference>
<dbReference type="Proteomes" id="UP001164706">
    <property type="component" value="Chromosome"/>
</dbReference>
<dbReference type="SMART" id="SM00871">
    <property type="entry name" value="AraC_E_bind"/>
    <property type="match status" value="1"/>
</dbReference>
<evidence type="ECO:0000259" key="1">
    <source>
        <dbReference type="SMART" id="SM00871"/>
    </source>
</evidence>
<keyword evidence="3" id="KW-1185">Reference proteome</keyword>
<proteinExistence type="predicted"/>
<feature type="domain" description="AraC effector-binding" evidence="1">
    <location>
        <begin position="5"/>
        <end position="155"/>
    </location>
</feature>
<dbReference type="AlphaFoldDB" id="A0A9E8MP16"/>
<dbReference type="EMBL" id="CP113089">
    <property type="protein sequence ID" value="WAB82246.1"/>
    <property type="molecule type" value="Genomic_DNA"/>
</dbReference>
<accession>A0A9E8MP16</accession>
<dbReference type="InterPro" id="IPR029442">
    <property type="entry name" value="GyrI-like"/>
</dbReference>
<evidence type="ECO:0000313" key="2">
    <source>
        <dbReference type="EMBL" id="WAB82246.1"/>
    </source>
</evidence>
<dbReference type="Pfam" id="PF06445">
    <property type="entry name" value="GyrI-like"/>
    <property type="match status" value="1"/>
</dbReference>
<dbReference type="InterPro" id="IPR011256">
    <property type="entry name" value="Reg_factor_effector_dom_sf"/>
</dbReference>
<organism evidence="2 3">
    <name type="scientific">Microcella daejeonensis</name>
    <dbReference type="NCBI Taxonomy" id="2994971"/>
    <lineage>
        <taxon>Bacteria</taxon>
        <taxon>Bacillati</taxon>
        <taxon>Actinomycetota</taxon>
        <taxon>Actinomycetes</taxon>
        <taxon>Micrococcales</taxon>
        <taxon>Microbacteriaceae</taxon>
        <taxon>Microcella</taxon>
    </lineage>
</organism>
<sequence>MTDASTPVLLTIAPMTVAVLRETVPVAALTEFFDRAFTMVPSVLAQQGIVAAGPPMAVYSGVPSGVATVAAGVPTATPVSPVHGVSSLTLPAGRVARVIHRGAYDALGESYQALTDWLHEQGLEPGPMMWESYLTEPTPGGDPADLLTEITWPLAR</sequence>
<dbReference type="Gene3D" id="3.20.80.10">
    <property type="entry name" value="Regulatory factor, effector binding domain"/>
    <property type="match status" value="1"/>
</dbReference>
<dbReference type="KEGG" id="mdb:OVN18_04345"/>
<name>A0A9E8MP16_9MICO</name>